<keyword evidence="3" id="KW-1185">Reference proteome</keyword>
<evidence type="ECO:0000313" key="2">
    <source>
        <dbReference type="EMBL" id="MBD1383393.1"/>
    </source>
</evidence>
<protein>
    <submittedName>
        <fullName evidence="2">Uncharacterized protein</fullName>
    </submittedName>
</protein>
<keyword evidence="1" id="KW-0472">Membrane</keyword>
<gene>
    <name evidence="2" type="ORF">IC621_24720</name>
</gene>
<feature type="transmembrane region" description="Helical" evidence="1">
    <location>
        <begin position="5"/>
        <end position="24"/>
    </location>
</feature>
<feature type="transmembrane region" description="Helical" evidence="1">
    <location>
        <begin position="30"/>
        <end position="48"/>
    </location>
</feature>
<keyword evidence="1" id="KW-1133">Transmembrane helix</keyword>
<keyword evidence="1" id="KW-0812">Transmembrane</keyword>
<dbReference type="RefSeq" id="WP_191162519.1">
    <property type="nucleotide sequence ID" value="NZ_JACXAI010000053.1"/>
</dbReference>
<dbReference type="AlphaFoldDB" id="A0A926NNX6"/>
<reference evidence="2" key="1">
    <citation type="submission" date="2020-09" db="EMBL/GenBank/DDBJ databases">
        <title>A novel bacterium of genus Bacillus, isolated from South China Sea.</title>
        <authorList>
            <person name="Huang H."/>
            <person name="Mo K."/>
            <person name="Hu Y."/>
        </authorList>
    </citation>
    <scope>NUCLEOTIDE SEQUENCE</scope>
    <source>
        <strain evidence="2">IB182487</strain>
    </source>
</reference>
<comment type="caution">
    <text evidence="2">The sequence shown here is derived from an EMBL/GenBank/DDBJ whole genome shotgun (WGS) entry which is preliminary data.</text>
</comment>
<accession>A0A926NNX6</accession>
<evidence type="ECO:0000256" key="1">
    <source>
        <dbReference type="SAM" id="Phobius"/>
    </source>
</evidence>
<evidence type="ECO:0000313" key="3">
    <source>
        <dbReference type="Proteomes" id="UP000626844"/>
    </source>
</evidence>
<organism evidence="2 3">
    <name type="scientific">Metabacillus arenae</name>
    <dbReference type="NCBI Taxonomy" id="2771434"/>
    <lineage>
        <taxon>Bacteria</taxon>
        <taxon>Bacillati</taxon>
        <taxon>Bacillota</taxon>
        <taxon>Bacilli</taxon>
        <taxon>Bacillales</taxon>
        <taxon>Bacillaceae</taxon>
        <taxon>Metabacillus</taxon>
    </lineage>
</organism>
<sequence length="66" mass="7684">MKLHYIVLSGALFAQIAGYIFLFIYWPVSIGLFIISFLGVIALVLLLIKSRLKEKKEDENNDYRDY</sequence>
<proteinExistence type="predicted"/>
<dbReference type="Proteomes" id="UP000626844">
    <property type="component" value="Unassembled WGS sequence"/>
</dbReference>
<dbReference type="EMBL" id="JACXAI010000053">
    <property type="protein sequence ID" value="MBD1383393.1"/>
    <property type="molecule type" value="Genomic_DNA"/>
</dbReference>
<name>A0A926NNX6_9BACI</name>